<feature type="compositionally biased region" description="Gly residues" evidence="1">
    <location>
        <begin position="530"/>
        <end position="540"/>
    </location>
</feature>
<dbReference type="Proteomes" id="UP000433876">
    <property type="component" value="Unassembled WGS sequence"/>
</dbReference>
<evidence type="ECO:0000256" key="2">
    <source>
        <dbReference type="SAM" id="Phobius"/>
    </source>
</evidence>
<comment type="caution">
    <text evidence="4">The sequence shown here is derived from an EMBL/GenBank/DDBJ whole genome shotgun (WGS) entry which is preliminary data.</text>
</comment>
<proteinExistence type="predicted"/>
<gene>
    <name evidence="4" type="ORF">SMACR_03388</name>
</gene>
<organism evidence="4 5">
    <name type="scientific">Sordaria macrospora</name>
    <dbReference type="NCBI Taxonomy" id="5147"/>
    <lineage>
        <taxon>Eukaryota</taxon>
        <taxon>Fungi</taxon>
        <taxon>Dikarya</taxon>
        <taxon>Ascomycota</taxon>
        <taxon>Pezizomycotina</taxon>
        <taxon>Sordariomycetes</taxon>
        <taxon>Sordariomycetidae</taxon>
        <taxon>Sordariales</taxon>
        <taxon>Sordariaceae</taxon>
        <taxon>Sordaria</taxon>
    </lineage>
</organism>
<reference evidence="4 5" key="1">
    <citation type="submission" date="2017-07" db="EMBL/GenBank/DDBJ databases">
        <title>Genome sequence of the Sordaria macrospora wild type strain R19027.</title>
        <authorList>
            <person name="Nowrousian M."/>
            <person name="Teichert I."/>
            <person name="Kueck U."/>
        </authorList>
    </citation>
    <scope>NUCLEOTIDE SEQUENCE [LARGE SCALE GENOMIC DNA]</scope>
    <source>
        <strain evidence="4 5">R19027</strain>
        <tissue evidence="4">Mycelium</tissue>
    </source>
</reference>
<dbReference type="Pfam" id="PF24681">
    <property type="entry name" value="Kelch_KLHDC2_KLHL20_DRC7"/>
    <property type="match status" value="1"/>
</dbReference>
<feature type="compositionally biased region" description="Pro residues" evidence="1">
    <location>
        <begin position="469"/>
        <end position="480"/>
    </location>
</feature>
<evidence type="ECO:0000256" key="3">
    <source>
        <dbReference type="SAM" id="SignalP"/>
    </source>
</evidence>
<dbReference type="VEuPathDB" id="FungiDB:SMAC_03388"/>
<name>A0A8S8ZXD4_SORMA</name>
<protein>
    <recommendedName>
        <fullName evidence="6">Kelch repeat protein</fullName>
    </recommendedName>
</protein>
<dbReference type="Gene3D" id="2.120.10.80">
    <property type="entry name" value="Kelch-type beta propeller"/>
    <property type="match status" value="1"/>
</dbReference>
<feature type="region of interest" description="Disordered" evidence="1">
    <location>
        <begin position="465"/>
        <end position="490"/>
    </location>
</feature>
<dbReference type="EMBL" id="NMPR01000046">
    <property type="protein sequence ID" value="KAA8632902.1"/>
    <property type="molecule type" value="Genomic_DNA"/>
</dbReference>
<keyword evidence="2" id="KW-0812">Transmembrane</keyword>
<feature type="transmembrane region" description="Helical" evidence="2">
    <location>
        <begin position="495"/>
        <end position="516"/>
    </location>
</feature>
<evidence type="ECO:0000256" key="1">
    <source>
        <dbReference type="SAM" id="MobiDB-lite"/>
    </source>
</evidence>
<dbReference type="PANTHER" id="PTHR23244:SF490">
    <property type="entry name" value="KELCH REPEAT PROTEIN"/>
    <property type="match status" value="1"/>
</dbReference>
<dbReference type="InterPro" id="IPR011043">
    <property type="entry name" value="Gal_Oxase/kelch_b-propeller"/>
</dbReference>
<evidence type="ECO:0008006" key="6">
    <source>
        <dbReference type="Google" id="ProtNLM"/>
    </source>
</evidence>
<dbReference type="InterPro" id="IPR015915">
    <property type="entry name" value="Kelch-typ_b-propeller"/>
</dbReference>
<evidence type="ECO:0000313" key="4">
    <source>
        <dbReference type="EMBL" id="KAA8632902.1"/>
    </source>
</evidence>
<feature type="compositionally biased region" description="Basic and acidic residues" evidence="1">
    <location>
        <begin position="549"/>
        <end position="563"/>
    </location>
</feature>
<evidence type="ECO:0000313" key="5">
    <source>
        <dbReference type="Proteomes" id="UP000433876"/>
    </source>
</evidence>
<keyword evidence="2" id="KW-1133">Transmembrane helix</keyword>
<sequence>MSANPRTPSRWNFSPLYLRYFRLLLVFSLLFSRAWGDDQFLDAPPADRFVRRGYVRATVLGNYVYIDGGLIAQKVGGQVQPDHYPADPMNSTLSIDISKSWSAETVEFKVTPKTDGPISLRLQAIWNDPNGDAFYIIGGRALYGSRKDELVKDGIWRFSVDGQGGGTWAKEQPSNLDVFQTINLTDGPTFASTYGPSGGIGIAIGGWYDDQTDPNKYNESGWTNTMITYNMNTKIVSTSDMSKVVPPAGYLSLGSAEFVPQFGPNGLVFLMGGASYPRQADGKDASGLDFGNISFYDPEDRKWRWQSTRGNIPARRYAHCTAGIAGPAGTYEIFVYGGADDETGDTFDDVYVLSLPGFNWFKAEERSVQPRLHFQCVVVGQRQMLAVGGLKLDRNDNDQDPVPQGLSIFDMTDLTWKREGHYDADAEPYKSPRVVEEWYKDTNLSSISWTSDEVKNIFLARPVNFDQPTPAPTATPPATPPASGKESSPNNIGPIVGGVVGALALLGLLAGLIYYFRFKKSKRLSSDKIGSGGTDAGGPSGSQPPLSETRPEFKQELSDEARVTEMYAPPGELMSNSNAWELDATAREHESHHARQLDGMSQAYELEADTAARGTVAG</sequence>
<dbReference type="SUPFAM" id="SSF50965">
    <property type="entry name" value="Galactose oxidase, central domain"/>
    <property type="match status" value="1"/>
</dbReference>
<accession>A0A8S8ZXD4</accession>
<feature type="region of interest" description="Disordered" evidence="1">
    <location>
        <begin position="527"/>
        <end position="575"/>
    </location>
</feature>
<feature type="chain" id="PRO_5035846955" description="Kelch repeat protein" evidence="3">
    <location>
        <begin position="37"/>
        <end position="618"/>
    </location>
</feature>
<keyword evidence="2" id="KW-0472">Membrane</keyword>
<feature type="signal peptide" evidence="3">
    <location>
        <begin position="1"/>
        <end position="36"/>
    </location>
</feature>
<dbReference type="PANTHER" id="PTHR23244">
    <property type="entry name" value="KELCH REPEAT DOMAIN"/>
    <property type="match status" value="1"/>
</dbReference>
<dbReference type="OMA" id="HSATHIY"/>
<keyword evidence="3" id="KW-0732">Signal</keyword>
<dbReference type="AlphaFoldDB" id="A0A8S8ZXD4"/>